<keyword evidence="5" id="KW-0479">Metal-binding</keyword>
<keyword evidence="8" id="KW-0411">Iron-sulfur</keyword>
<dbReference type="GO" id="GO:0046872">
    <property type="term" value="F:metal ion binding"/>
    <property type="evidence" value="ECO:0007669"/>
    <property type="project" value="UniProtKB-KW"/>
</dbReference>
<evidence type="ECO:0000256" key="8">
    <source>
        <dbReference type="ARBA" id="ARBA00023014"/>
    </source>
</evidence>
<gene>
    <name evidence="12" type="ORF">DES53_11459</name>
</gene>
<comment type="similarity">
    <text evidence="2">Belongs to the class-V pyridoxal-phosphate-dependent aminotransferase family. NifS/IscS subfamily.</text>
</comment>
<dbReference type="RefSeq" id="WP_113961549.1">
    <property type="nucleotide sequence ID" value="NZ_QNRR01000014.1"/>
</dbReference>
<dbReference type="EC" id="2.8.1.7" evidence="3"/>
<proteinExistence type="inferred from homology"/>
<comment type="caution">
    <text evidence="12">The sequence shown here is derived from an EMBL/GenBank/DDBJ whole genome shotgun (WGS) entry which is preliminary data.</text>
</comment>
<dbReference type="GO" id="GO:0051536">
    <property type="term" value="F:iron-sulfur cluster binding"/>
    <property type="evidence" value="ECO:0007669"/>
    <property type="project" value="UniProtKB-KW"/>
</dbReference>
<evidence type="ECO:0000313" key="12">
    <source>
        <dbReference type="EMBL" id="RBP37321.1"/>
    </source>
</evidence>
<dbReference type="InterPro" id="IPR015421">
    <property type="entry name" value="PyrdxlP-dep_Trfase_major"/>
</dbReference>
<dbReference type="AlphaFoldDB" id="A0A366H7A5"/>
<comment type="catalytic activity">
    <reaction evidence="9">
        <text>(sulfur carrier)-H + L-cysteine = (sulfur carrier)-SH + L-alanine</text>
        <dbReference type="Rhea" id="RHEA:43892"/>
        <dbReference type="Rhea" id="RHEA-COMP:14737"/>
        <dbReference type="Rhea" id="RHEA-COMP:14739"/>
        <dbReference type="ChEBI" id="CHEBI:29917"/>
        <dbReference type="ChEBI" id="CHEBI:35235"/>
        <dbReference type="ChEBI" id="CHEBI:57972"/>
        <dbReference type="ChEBI" id="CHEBI:64428"/>
        <dbReference type="EC" id="2.8.1.7"/>
    </reaction>
</comment>
<evidence type="ECO:0000256" key="10">
    <source>
        <dbReference type="RuleBase" id="RU004504"/>
    </source>
</evidence>
<dbReference type="EMBL" id="QNRR01000014">
    <property type="protein sequence ID" value="RBP37321.1"/>
    <property type="molecule type" value="Genomic_DNA"/>
</dbReference>
<dbReference type="PANTHER" id="PTHR11601">
    <property type="entry name" value="CYSTEINE DESULFURYLASE FAMILY MEMBER"/>
    <property type="match status" value="1"/>
</dbReference>
<dbReference type="PROSITE" id="PS00595">
    <property type="entry name" value="AA_TRANSFER_CLASS_5"/>
    <property type="match status" value="1"/>
</dbReference>
<dbReference type="Pfam" id="PF00266">
    <property type="entry name" value="Aminotran_5"/>
    <property type="match status" value="1"/>
</dbReference>
<comment type="cofactor">
    <cofactor evidence="1 10">
        <name>pyridoxal 5'-phosphate</name>
        <dbReference type="ChEBI" id="CHEBI:597326"/>
    </cofactor>
</comment>
<evidence type="ECO:0000256" key="4">
    <source>
        <dbReference type="ARBA" id="ARBA00022679"/>
    </source>
</evidence>
<dbReference type="Gene3D" id="3.90.1150.10">
    <property type="entry name" value="Aspartate Aminotransferase, domain 1"/>
    <property type="match status" value="1"/>
</dbReference>
<evidence type="ECO:0000259" key="11">
    <source>
        <dbReference type="Pfam" id="PF00266"/>
    </source>
</evidence>
<organism evidence="12 13">
    <name type="scientific">Roseimicrobium gellanilyticum</name>
    <dbReference type="NCBI Taxonomy" id="748857"/>
    <lineage>
        <taxon>Bacteria</taxon>
        <taxon>Pseudomonadati</taxon>
        <taxon>Verrucomicrobiota</taxon>
        <taxon>Verrucomicrobiia</taxon>
        <taxon>Verrucomicrobiales</taxon>
        <taxon>Verrucomicrobiaceae</taxon>
        <taxon>Roseimicrobium</taxon>
    </lineage>
</organism>
<accession>A0A366H7A5</accession>
<evidence type="ECO:0000256" key="7">
    <source>
        <dbReference type="ARBA" id="ARBA00023004"/>
    </source>
</evidence>
<keyword evidence="7" id="KW-0408">Iron</keyword>
<feature type="domain" description="Aminotransferase class V" evidence="11">
    <location>
        <begin position="4"/>
        <end position="358"/>
    </location>
</feature>
<keyword evidence="6" id="KW-0663">Pyridoxal phosphate</keyword>
<dbReference type="PANTHER" id="PTHR11601:SF34">
    <property type="entry name" value="CYSTEINE DESULFURASE"/>
    <property type="match status" value="1"/>
</dbReference>
<dbReference type="PIRSF" id="PIRSF005572">
    <property type="entry name" value="NifS"/>
    <property type="match status" value="1"/>
</dbReference>
<dbReference type="Gene3D" id="3.40.640.10">
    <property type="entry name" value="Type I PLP-dependent aspartate aminotransferase-like (Major domain)"/>
    <property type="match status" value="1"/>
</dbReference>
<dbReference type="InterPro" id="IPR015424">
    <property type="entry name" value="PyrdxlP-dep_Trfase"/>
</dbReference>
<reference evidence="12 13" key="1">
    <citation type="submission" date="2018-06" db="EMBL/GenBank/DDBJ databases">
        <title>Genomic Encyclopedia of Type Strains, Phase IV (KMG-IV): sequencing the most valuable type-strain genomes for metagenomic binning, comparative biology and taxonomic classification.</title>
        <authorList>
            <person name="Goeker M."/>
        </authorList>
    </citation>
    <scope>NUCLEOTIDE SEQUENCE [LARGE SCALE GENOMIC DNA]</scope>
    <source>
        <strain evidence="12 13">DSM 25532</strain>
    </source>
</reference>
<dbReference type="Gene3D" id="1.10.260.50">
    <property type="match status" value="1"/>
</dbReference>
<evidence type="ECO:0000256" key="3">
    <source>
        <dbReference type="ARBA" id="ARBA00012239"/>
    </source>
</evidence>
<dbReference type="GO" id="GO:0031071">
    <property type="term" value="F:cysteine desulfurase activity"/>
    <property type="evidence" value="ECO:0007669"/>
    <property type="project" value="UniProtKB-EC"/>
</dbReference>
<dbReference type="Proteomes" id="UP000253426">
    <property type="component" value="Unassembled WGS sequence"/>
</dbReference>
<dbReference type="InterPro" id="IPR000192">
    <property type="entry name" value="Aminotrans_V_dom"/>
</dbReference>
<evidence type="ECO:0000256" key="9">
    <source>
        <dbReference type="ARBA" id="ARBA00050776"/>
    </source>
</evidence>
<evidence type="ECO:0000256" key="5">
    <source>
        <dbReference type="ARBA" id="ARBA00022723"/>
    </source>
</evidence>
<evidence type="ECO:0000313" key="13">
    <source>
        <dbReference type="Proteomes" id="UP000253426"/>
    </source>
</evidence>
<dbReference type="InterPro" id="IPR020578">
    <property type="entry name" value="Aminotrans_V_PyrdxlP_BS"/>
</dbReference>
<evidence type="ECO:0000256" key="2">
    <source>
        <dbReference type="ARBA" id="ARBA00006490"/>
    </source>
</evidence>
<protein>
    <recommendedName>
        <fullName evidence="3">cysteine desulfurase</fullName>
        <ecNumber evidence="3">2.8.1.7</ecNumber>
    </recommendedName>
</protein>
<sequence length="375" mass="41179">MPGYFDHNATTPLHPVAREAWLKASERHWHNPSGLYREAAETKHRLEEARERLGKLLECEPQRIVFTSGATEANNAVLRMLAAKLPGDSTVLTCCMEHPSVQVPLRAAFGKRVREVPPRPDTSLDWEAFTTALQTQRPALATFMAANNECGTLLPWLQIGIACRDAGVRFHCDATQWIGKMPGIQLGQCCDYITGSAHKFGGPKGVGFLVLSSEDEALGLLTGGPQEEGRRAGTENYPSIEAMVTVLEHLMSRLESMSAQVELREAFEKQINLSIPGTKIVGQGTQRLWNTSMLILPRHDHRKWLARLSQQGFAVSTGSACSAGHDGASQVLQAIGATQEEMKRVLRISGGWETTEEEWSGLTAAMVRVRDSLDG</sequence>
<keyword evidence="4" id="KW-0808">Transferase</keyword>
<dbReference type="SUPFAM" id="SSF53383">
    <property type="entry name" value="PLP-dependent transferases"/>
    <property type="match status" value="1"/>
</dbReference>
<dbReference type="OrthoDB" id="9808002at2"/>
<evidence type="ECO:0000256" key="6">
    <source>
        <dbReference type="ARBA" id="ARBA00022898"/>
    </source>
</evidence>
<evidence type="ECO:0000256" key="1">
    <source>
        <dbReference type="ARBA" id="ARBA00001933"/>
    </source>
</evidence>
<dbReference type="InterPro" id="IPR016454">
    <property type="entry name" value="Cysteine_dSase"/>
</dbReference>
<dbReference type="InterPro" id="IPR015422">
    <property type="entry name" value="PyrdxlP-dep_Trfase_small"/>
</dbReference>
<keyword evidence="13" id="KW-1185">Reference proteome</keyword>
<name>A0A366H7A5_9BACT</name>